<feature type="domain" description="Proliferating cell nuclear antigen PCNA N-terminal" evidence="7">
    <location>
        <begin position="5"/>
        <end position="96"/>
    </location>
</feature>
<dbReference type="EMBL" id="PGCK01000001">
    <property type="protein sequence ID" value="MCD1293727.1"/>
    <property type="molecule type" value="Genomic_DNA"/>
</dbReference>
<comment type="similarity">
    <text evidence="1 4 5">Belongs to the PCNA family.</text>
</comment>
<dbReference type="InterPro" id="IPR022649">
    <property type="entry name" value="Pr_cel_nuc_antig_C"/>
</dbReference>
<comment type="function">
    <text evidence="6">Sliding clamp subunit. Responsible for tethering the catalytic subunit of DNA polymerase to DNA during high-speed replication.</text>
</comment>
<keyword evidence="3 4" id="KW-0238">DNA-binding</keyword>
<dbReference type="GO" id="GO:0006272">
    <property type="term" value="P:leading strand elongation"/>
    <property type="evidence" value="ECO:0007669"/>
    <property type="project" value="TreeGrafter"/>
</dbReference>
<comment type="function">
    <text evidence="4">Sliding clamp subunit that acts as a moving platform for DNA processing. Responsible for tethering the catalytic subunit of DNA polymerase and other proteins to DNA during high-speed replication.</text>
</comment>
<comment type="subunit">
    <text evidence="4">Homotrimer. The subunits circularize to form a toroid; DNA passes through its center. Replication factor C (RFC) is required to load the toroid on the DNA.</text>
</comment>
<dbReference type="InterPro" id="IPR022659">
    <property type="entry name" value="Pr_cel_nuc_antig_CS"/>
</dbReference>
<name>A0AAP2W4Y1_9EURY</name>
<gene>
    <name evidence="4" type="primary">pcn</name>
    <name evidence="9" type="ORF">CUJ83_01790</name>
</gene>
<keyword evidence="10" id="KW-1185">Reference proteome</keyword>
<dbReference type="PANTHER" id="PTHR11352">
    <property type="entry name" value="PROLIFERATING CELL NUCLEAR ANTIGEN"/>
    <property type="match status" value="1"/>
</dbReference>
<proteinExistence type="inferred from homology"/>
<dbReference type="InterPro" id="IPR022648">
    <property type="entry name" value="Pr_cel_nuc_antig_N"/>
</dbReference>
<keyword evidence="2 4" id="KW-0235">DNA replication</keyword>
<sequence>MFKAIINADVFKDAIEAVSTLVDEAKFRINADGISARAVDPANVAMVAFDLNAKAFESYEATEGEIGVDLARLMDILGMASKDDRIELSLNEETRKLEIRTGGLAYTLSLLDPSSIRKEPKVPNLELPAKIVLNGADMKRAVKAAEKVSDHMALGVAGKTFYVEAEGDLDKVRLDIPESNLISIQASSDVRSLFSLDYLNDLAKSLGKAESVSIDLGSDYPVKFNFNIAGGNGSVTYLLAPRIESD</sequence>
<dbReference type="CDD" id="cd00577">
    <property type="entry name" value="PCNA"/>
    <property type="match status" value="1"/>
</dbReference>
<reference evidence="9 10" key="1">
    <citation type="submission" date="2017-11" db="EMBL/GenBank/DDBJ databases">
        <title>Isolation and Characterization of Family Methanocellaceae Species from Potential Methane Hydrate Area Offshore Southwestern Taiwan.</title>
        <authorList>
            <person name="Zhang W.-L."/>
            <person name="Chen W.-C."/>
            <person name="Lai M.-C."/>
            <person name="Chen S.-C."/>
        </authorList>
    </citation>
    <scope>NUCLEOTIDE SEQUENCE [LARGE SCALE GENOMIC DNA]</scope>
    <source>
        <strain evidence="9 10">CWC-04</strain>
    </source>
</reference>
<feature type="domain" description="Proliferating cell nuclear antigen PCNA C-terminal" evidence="8">
    <location>
        <begin position="121"/>
        <end position="241"/>
    </location>
</feature>
<evidence type="ECO:0000256" key="6">
    <source>
        <dbReference type="RuleBase" id="RU003673"/>
    </source>
</evidence>
<evidence type="ECO:0000259" key="8">
    <source>
        <dbReference type="Pfam" id="PF02747"/>
    </source>
</evidence>
<evidence type="ECO:0000313" key="9">
    <source>
        <dbReference type="EMBL" id="MCD1293727.1"/>
    </source>
</evidence>
<dbReference type="GO" id="GO:0003677">
    <property type="term" value="F:DNA binding"/>
    <property type="evidence" value="ECO:0007669"/>
    <property type="project" value="UniProtKB-UniRule"/>
</dbReference>
<dbReference type="HAMAP" id="MF_00317">
    <property type="entry name" value="DNApol_clamp_arch"/>
    <property type="match status" value="1"/>
</dbReference>
<dbReference type="PROSITE" id="PS01251">
    <property type="entry name" value="PCNA_1"/>
    <property type="match status" value="1"/>
</dbReference>
<evidence type="ECO:0000313" key="10">
    <source>
        <dbReference type="Proteomes" id="UP001320159"/>
    </source>
</evidence>
<dbReference type="Pfam" id="PF02747">
    <property type="entry name" value="PCNA_C"/>
    <property type="match status" value="1"/>
</dbReference>
<dbReference type="SUPFAM" id="SSF55979">
    <property type="entry name" value="DNA clamp"/>
    <property type="match status" value="2"/>
</dbReference>
<dbReference type="AlphaFoldDB" id="A0AAP2W4Y1"/>
<dbReference type="PRINTS" id="PR00339">
    <property type="entry name" value="PCNACYCLIN"/>
</dbReference>
<dbReference type="RefSeq" id="WP_230739917.1">
    <property type="nucleotide sequence ID" value="NZ_PGCK01000001.1"/>
</dbReference>
<dbReference type="GO" id="GO:0030337">
    <property type="term" value="F:DNA polymerase processivity factor activity"/>
    <property type="evidence" value="ECO:0007669"/>
    <property type="project" value="UniProtKB-UniRule"/>
</dbReference>
<evidence type="ECO:0000256" key="5">
    <source>
        <dbReference type="RuleBase" id="RU003671"/>
    </source>
</evidence>
<organism evidence="9 10">
    <name type="scientific">Methanooceanicella nereidis</name>
    <dbReference type="NCBI Taxonomy" id="2052831"/>
    <lineage>
        <taxon>Archaea</taxon>
        <taxon>Methanobacteriati</taxon>
        <taxon>Methanobacteriota</taxon>
        <taxon>Stenosarchaea group</taxon>
        <taxon>Methanomicrobia</taxon>
        <taxon>Methanocellales</taxon>
        <taxon>Methanocellaceae</taxon>
        <taxon>Methanooceanicella</taxon>
    </lineage>
</organism>
<evidence type="ECO:0000256" key="3">
    <source>
        <dbReference type="ARBA" id="ARBA00023125"/>
    </source>
</evidence>
<dbReference type="InterPro" id="IPR000730">
    <property type="entry name" value="Pr_cel_nuc_antig"/>
</dbReference>
<comment type="caution">
    <text evidence="9">The sequence shown here is derived from an EMBL/GenBank/DDBJ whole genome shotgun (WGS) entry which is preliminary data.</text>
</comment>
<dbReference type="InterPro" id="IPR046938">
    <property type="entry name" value="DNA_clamp_sf"/>
</dbReference>
<protein>
    <recommendedName>
        <fullName evidence="4">DNA polymerase sliding clamp</fullName>
    </recommendedName>
    <alternativeName>
        <fullName evidence="4">Proliferating cell nuclear antigen homolog</fullName>
        <shortName evidence="4">PCNA</shortName>
    </alternativeName>
</protein>
<dbReference type="Pfam" id="PF00705">
    <property type="entry name" value="PCNA_N"/>
    <property type="match status" value="1"/>
</dbReference>
<accession>A0AAP2W4Y1</accession>
<dbReference type="GO" id="GO:0006275">
    <property type="term" value="P:regulation of DNA replication"/>
    <property type="evidence" value="ECO:0007669"/>
    <property type="project" value="UniProtKB-UniRule"/>
</dbReference>
<dbReference type="Gene3D" id="3.70.10.10">
    <property type="match status" value="1"/>
</dbReference>
<dbReference type="NCBIfam" id="NF002222">
    <property type="entry name" value="PRK01115.1-5"/>
    <property type="match status" value="1"/>
</dbReference>
<dbReference type="PANTHER" id="PTHR11352:SF0">
    <property type="entry name" value="PROLIFERATING CELL NUCLEAR ANTIGEN"/>
    <property type="match status" value="1"/>
</dbReference>
<dbReference type="Proteomes" id="UP001320159">
    <property type="component" value="Unassembled WGS sequence"/>
</dbReference>
<evidence type="ECO:0000256" key="4">
    <source>
        <dbReference type="HAMAP-Rule" id="MF_00317"/>
    </source>
</evidence>
<evidence type="ECO:0000256" key="1">
    <source>
        <dbReference type="ARBA" id="ARBA00010462"/>
    </source>
</evidence>
<evidence type="ECO:0000259" key="7">
    <source>
        <dbReference type="Pfam" id="PF00705"/>
    </source>
</evidence>
<evidence type="ECO:0000256" key="2">
    <source>
        <dbReference type="ARBA" id="ARBA00022705"/>
    </source>
</evidence>